<feature type="domain" description="Ketoreductase" evidence="3">
    <location>
        <begin position="7"/>
        <end position="183"/>
    </location>
</feature>
<accession>A0A380TCW9</accession>
<dbReference type="PROSITE" id="PS00061">
    <property type="entry name" value="ADH_SHORT"/>
    <property type="match status" value="1"/>
</dbReference>
<dbReference type="InterPro" id="IPR002347">
    <property type="entry name" value="SDR_fam"/>
</dbReference>
<dbReference type="InterPro" id="IPR020904">
    <property type="entry name" value="Sc_DH/Rdtase_CS"/>
</dbReference>
<evidence type="ECO:0000256" key="2">
    <source>
        <dbReference type="ARBA" id="ARBA00023002"/>
    </source>
</evidence>
<dbReference type="GO" id="GO:0006633">
    <property type="term" value="P:fatty acid biosynthetic process"/>
    <property type="evidence" value="ECO:0007669"/>
    <property type="project" value="InterPro"/>
</dbReference>
<dbReference type="NCBIfam" id="NF009466">
    <property type="entry name" value="PRK12826.1-2"/>
    <property type="match status" value="1"/>
</dbReference>
<dbReference type="Pfam" id="PF13561">
    <property type="entry name" value="adh_short_C2"/>
    <property type="match status" value="1"/>
</dbReference>
<dbReference type="InterPro" id="IPR011284">
    <property type="entry name" value="3oxo_ACP_reduc"/>
</dbReference>
<organism evidence="4">
    <name type="scientific">metagenome</name>
    <dbReference type="NCBI Taxonomy" id="256318"/>
    <lineage>
        <taxon>unclassified sequences</taxon>
        <taxon>metagenomes</taxon>
    </lineage>
</organism>
<dbReference type="PRINTS" id="PR00080">
    <property type="entry name" value="SDRFAMILY"/>
</dbReference>
<dbReference type="InterPro" id="IPR057326">
    <property type="entry name" value="KR_dom"/>
</dbReference>
<dbReference type="EMBL" id="UIDG01000103">
    <property type="protein sequence ID" value="SUS05381.1"/>
    <property type="molecule type" value="Genomic_DNA"/>
</dbReference>
<name>A0A380TCW9_9ZZZZ</name>
<dbReference type="InterPro" id="IPR036291">
    <property type="entry name" value="NAD(P)-bd_dom_sf"/>
</dbReference>
<dbReference type="GO" id="GO:0051287">
    <property type="term" value="F:NAD binding"/>
    <property type="evidence" value="ECO:0007669"/>
    <property type="project" value="InterPro"/>
</dbReference>
<dbReference type="SMART" id="SM00822">
    <property type="entry name" value="PKS_KR"/>
    <property type="match status" value="1"/>
</dbReference>
<dbReference type="EC" id="1.1.1.100" evidence="4"/>
<evidence type="ECO:0000259" key="3">
    <source>
        <dbReference type="SMART" id="SM00822"/>
    </source>
</evidence>
<dbReference type="NCBIfam" id="TIGR01830">
    <property type="entry name" value="3oxo_ACP_reduc"/>
    <property type="match status" value="1"/>
</dbReference>
<dbReference type="FunFam" id="3.40.50.720:FF:000173">
    <property type="entry name" value="3-oxoacyl-[acyl-carrier protein] reductase"/>
    <property type="match status" value="1"/>
</dbReference>
<evidence type="ECO:0000256" key="1">
    <source>
        <dbReference type="ARBA" id="ARBA00006484"/>
    </source>
</evidence>
<dbReference type="PANTHER" id="PTHR42879">
    <property type="entry name" value="3-OXOACYL-(ACYL-CARRIER-PROTEIN) REDUCTASE"/>
    <property type="match status" value="1"/>
</dbReference>
<protein>
    <submittedName>
        <fullName evidence="4">3-oxoacyl-(Acyl-carrier-protein) reductase</fullName>
        <ecNumber evidence="4">1.1.1.100</ecNumber>
    </submittedName>
</protein>
<sequence length="245" mass="24884">MGDLSGRTALVTGASGGIGAAVARALVAQGAVVALSGTRVPALEALKSELGDRSRVVPADLGATDGPERLVDACQRACGGIDILVSNAGMTRDGLVMRMTDEDWDRVVAVNLSAAFRLIRGSLRGMMKKRWGRIIAVTSVVAAAGNPGQANYVAAKAGLNGLIKTVAQEVGSRGITANCVAPGFIETEMTAQLPDAVKSRALAAIPVGRAGQPEDVAACVAFLASSEAAYVTGQTLHVNGGMAMI</sequence>
<dbReference type="AlphaFoldDB" id="A0A380TCW9"/>
<keyword evidence="2 4" id="KW-0560">Oxidoreductase</keyword>
<proteinExistence type="inferred from homology"/>
<comment type="similarity">
    <text evidence="1">Belongs to the short-chain dehydrogenases/reductases (SDR) family.</text>
</comment>
<dbReference type="Gene3D" id="3.40.50.720">
    <property type="entry name" value="NAD(P)-binding Rossmann-like Domain"/>
    <property type="match status" value="1"/>
</dbReference>
<dbReference type="PRINTS" id="PR00081">
    <property type="entry name" value="GDHRDH"/>
</dbReference>
<reference evidence="4" key="1">
    <citation type="submission" date="2018-07" db="EMBL/GenBank/DDBJ databases">
        <authorList>
            <person name="Quirk P.G."/>
            <person name="Krulwich T.A."/>
        </authorList>
    </citation>
    <scope>NUCLEOTIDE SEQUENCE</scope>
</reference>
<dbReference type="PANTHER" id="PTHR42879:SF2">
    <property type="entry name" value="3-OXOACYL-[ACYL-CARRIER-PROTEIN] REDUCTASE FABG"/>
    <property type="match status" value="1"/>
</dbReference>
<evidence type="ECO:0000313" key="4">
    <source>
        <dbReference type="EMBL" id="SUS05381.1"/>
    </source>
</evidence>
<dbReference type="SUPFAM" id="SSF51735">
    <property type="entry name" value="NAD(P)-binding Rossmann-fold domains"/>
    <property type="match status" value="1"/>
</dbReference>
<gene>
    <name evidence="4" type="primary">fabG</name>
    <name evidence="4" type="ORF">DF3PB_1910007</name>
</gene>
<dbReference type="InterPro" id="IPR050259">
    <property type="entry name" value="SDR"/>
</dbReference>
<dbReference type="GO" id="GO:0004316">
    <property type="term" value="F:3-oxoacyl-[acyl-carrier-protein] reductase (NADPH) activity"/>
    <property type="evidence" value="ECO:0007669"/>
    <property type="project" value="UniProtKB-EC"/>
</dbReference>